<dbReference type="AlphaFoldDB" id="A0A0G4IAB0"/>
<dbReference type="GO" id="GO:0097196">
    <property type="term" value="C:Shu complex"/>
    <property type="evidence" value="ECO:0007669"/>
    <property type="project" value="TreeGrafter"/>
</dbReference>
<dbReference type="PANTHER" id="PTHR28498:SF1">
    <property type="entry name" value="ZINC FINGER SWIM DOMAIN-CONTAINING PROTEIN 7"/>
    <property type="match status" value="1"/>
</dbReference>
<evidence type="ECO:0008006" key="2">
    <source>
        <dbReference type="Google" id="ProtNLM"/>
    </source>
</evidence>
<dbReference type="EMBL" id="CDMZ01005753">
    <property type="protein sequence ID" value="CEM54072.1"/>
    <property type="molecule type" value="Genomic_DNA"/>
</dbReference>
<dbReference type="PANTHER" id="PTHR28498">
    <property type="entry name" value="ZINC FINGER SWIM DOMAIN-CONTAINING PROTEIN 7"/>
    <property type="match status" value="1"/>
</dbReference>
<accession>A0A0G4IAB0</accession>
<protein>
    <recommendedName>
        <fullName evidence="2">SWIM-type domain-containing protein</fullName>
    </recommendedName>
</protein>
<gene>
    <name evidence="1" type="ORF">Cvel_12490</name>
</gene>
<dbReference type="VEuPathDB" id="CryptoDB:Cvel_12490"/>
<proteinExistence type="predicted"/>
<organism evidence="1">
    <name type="scientific">Chromera velia CCMP2878</name>
    <dbReference type="NCBI Taxonomy" id="1169474"/>
    <lineage>
        <taxon>Eukaryota</taxon>
        <taxon>Sar</taxon>
        <taxon>Alveolata</taxon>
        <taxon>Colpodellida</taxon>
        <taxon>Chromeraceae</taxon>
        <taxon>Chromera</taxon>
    </lineage>
</organism>
<name>A0A0G4IAB0_9ALVE</name>
<dbReference type="GO" id="GO:0000724">
    <property type="term" value="P:double-strand break repair via homologous recombination"/>
    <property type="evidence" value="ECO:0007669"/>
    <property type="project" value="TreeGrafter"/>
</dbReference>
<sequence length="188" mass="20670">MSFRSSTQLFQECLESLERGGDQDGVWCALECLDSKHHGSVFPKALDVLDRGKVRAVETEGGERRFFLVRGSKGEEYLVLPGFCGCDFFQREVLGSGCHFTCKHEAAVRIGESLGMLSQQSHEKGIISGGGTEMKWVEGELGREQGKSSGVRSVGSSSLHLKPTLEMLRDSDFIPSLLSRVRSELGRV</sequence>
<evidence type="ECO:0000313" key="1">
    <source>
        <dbReference type="EMBL" id="CEM54072.1"/>
    </source>
</evidence>
<reference evidence="1" key="1">
    <citation type="submission" date="2014-11" db="EMBL/GenBank/DDBJ databases">
        <authorList>
            <person name="Otto D Thomas"/>
            <person name="Naeem Raeece"/>
        </authorList>
    </citation>
    <scope>NUCLEOTIDE SEQUENCE</scope>
</reference>